<reference evidence="1" key="1">
    <citation type="submission" date="2024-09" db="EMBL/GenBank/DDBJ databases">
        <title>Black Yeasts Isolated from many extreme environments.</title>
        <authorList>
            <person name="Coleine C."/>
            <person name="Stajich J.E."/>
            <person name="Selbmann L."/>
        </authorList>
    </citation>
    <scope>NUCLEOTIDE SEQUENCE</scope>
    <source>
        <strain evidence="1">CCFEE 5737</strain>
    </source>
</reference>
<dbReference type="Proteomes" id="UP001186974">
    <property type="component" value="Unassembled WGS sequence"/>
</dbReference>
<organism evidence="1 2">
    <name type="scientific">Coniosporium uncinatum</name>
    <dbReference type="NCBI Taxonomy" id="93489"/>
    <lineage>
        <taxon>Eukaryota</taxon>
        <taxon>Fungi</taxon>
        <taxon>Dikarya</taxon>
        <taxon>Ascomycota</taxon>
        <taxon>Pezizomycotina</taxon>
        <taxon>Dothideomycetes</taxon>
        <taxon>Dothideomycetes incertae sedis</taxon>
        <taxon>Coniosporium</taxon>
    </lineage>
</organism>
<sequence length="103" mass="11366">MGPSETSREPSEPSSDLYEPSDFVGLSHAPTEDHEEDSDVLMDESEDESEKDDNPVAGSLSTVSGAAEYMSKYVEGSLEEYYAGSTRLDLPKFLELPAEIWQQ</sequence>
<keyword evidence="2" id="KW-1185">Reference proteome</keyword>
<comment type="caution">
    <text evidence="1">The sequence shown here is derived from an EMBL/GenBank/DDBJ whole genome shotgun (WGS) entry which is preliminary data.</text>
</comment>
<feature type="non-terminal residue" evidence="1">
    <location>
        <position position="103"/>
    </location>
</feature>
<name>A0ACC3DI39_9PEZI</name>
<accession>A0ACC3DI39</accession>
<dbReference type="EMBL" id="JAWDJW010004099">
    <property type="protein sequence ID" value="KAK3076328.1"/>
    <property type="molecule type" value="Genomic_DNA"/>
</dbReference>
<gene>
    <name evidence="1" type="ORF">LTS18_013311</name>
</gene>
<protein>
    <submittedName>
        <fullName evidence="1">Uncharacterized protein</fullName>
    </submittedName>
</protein>
<evidence type="ECO:0000313" key="2">
    <source>
        <dbReference type="Proteomes" id="UP001186974"/>
    </source>
</evidence>
<proteinExistence type="predicted"/>
<evidence type="ECO:0000313" key="1">
    <source>
        <dbReference type="EMBL" id="KAK3076328.1"/>
    </source>
</evidence>